<gene>
    <name evidence="1" type="primary">158L</name>
    <name evidence="1" type="ORF">IIV30_158L</name>
</gene>
<dbReference type="Proteomes" id="UP000136450">
    <property type="component" value="Segment"/>
</dbReference>
<accession>W8W1U9</accession>
<evidence type="ECO:0000313" key="1">
    <source>
        <dbReference type="EMBL" id="CCV02353.1"/>
    </source>
</evidence>
<dbReference type="KEGG" id="vg:18501352"/>
<dbReference type="EMBL" id="HF920636">
    <property type="protein sequence ID" value="CCV02353.1"/>
    <property type="molecule type" value="Genomic_DNA"/>
</dbReference>
<reference evidence="1 2" key="1">
    <citation type="submission" date="2013-03" db="EMBL/GenBank/DDBJ databases">
        <title>Genomic and evolutionary features of invertebrate iridoviruse.</title>
        <authorList>
            <person name="Piegu B."/>
            <person name="Guizard S."/>
            <person name="Bideshi D."/>
            <person name="Spears T."/>
            <person name="Federici B."/>
            <person name="Bigot Y."/>
        </authorList>
    </citation>
    <scope>NUCLEOTIDE SEQUENCE [LARGE SCALE GENOMIC DNA]</scope>
</reference>
<proteinExistence type="predicted"/>
<protein>
    <submittedName>
        <fullName evidence="1">Uncharacterized protein</fullName>
    </submittedName>
</protein>
<evidence type="ECO:0000313" key="2">
    <source>
        <dbReference type="Proteomes" id="UP000136450"/>
    </source>
</evidence>
<dbReference type="RefSeq" id="YP_009010452.1">
    <property type="nucleotide sequence ID" value="NC_023611.1"/>
</dbReference>
<sequence length="408" mass="42368">MSSGINFKLYDPVAQLVATGGGGGGGLPLTGGTLTGNLTLTAPAKIIQCASPTGPCDLVNKQYLDTLIPSFPLSVSQGGTGATTLTGYLKGNGTSPITSSSSVPTTDLTGQFVGSVNGVAPTPTNGGNVSILLGNVTTGTLAARPVSPGTNGNIYVVSGDPTPSNNGRTYISDGTTWQEVTTNQAATDARYVLKSGDSMMGNLTMPTGTKITLSDLPVLNTDAANKMYVDNNTGMAFGGWKQHNTFAPLFINPNTTVRVLSNGADTIGNQVWPGTDGVTMSISSSTGIVSINNTRSNDIYCICTFYGTGLTNFTNINANAAVYFRFYDETLATNINSQVQVLRSVSNAIIPAIGSQQFNNSAIVTAFIKVPASSIKQISVQVENRSTTDTVVLNSIDDVNQLVIFRQA</sequence>
<organism evidence="1 2">
    <name type="scientific">Invertebrate iridescent virus 30</name>
    <dbReference type="NCBI Taxonomy" id="345585"/>
    <lineage>
        <taxon>Viruses</taxon>
        <taxon>Varidnaviria</taxon>
        <taxon>Bamfordvirae</taxon>
        <taxon>Nucleocytoviricota</taxon>
        <taxon>Megaviricetes</taxon>
        <taxon>Pimascovirales</taxon>
        <taxon>Pimascovirales incertae sedis</taxon>
        <taxon>Iridoviridae</taxon>
        <taxon>Betairidovirinae</taxon>
        <taxon>Chloriridovirus</taxon>
        <taxon>Chloriridovirus simulium1</taxon>
        <taxon>Invertebrate iridescent virus 22</taxon>
    </lineage>
</organism>
<dbReference type="OrthoDB" id="36038at10239"/>
<name>W8W1U9_9VIRU</name>
<dbReference type="GeneID" id="18501352"/>